<dbReference type="Gene3D" id="1.25.40.10">
    <property type="entry name" value="Tetratricopeptide repeat domain"/>
    <property type="match status" value="1"/>
</dbReference>
<dbReference type="GO" id="GO:0016740">
    <property type="term" value="F:transferase activity"/>
    <property type="evidence" value="ECO:0007669"/>
    <property type="project" value="UniProtKB-KW"/>
</dbReference>
<dbReference type="InterPro" id="IPR029044">
    <property type="entry name" value="Nucleotide-diphossugar_trans"/>
</dbReference>
<dbReference type="InterPro" id="IPR001173">
    <property type="entry name" value="Glyco_trans_2-like"/>
</dbReference>
<feature type="domain" description="Glycosyltransferase 2-like" evidence="1">
    <location>
        <begin position="6"/>
        <end position="119"/>
    </location>
</feature>
<dbReference type="SUPFAM" id="SSF53448">
    <property type="entry name" value="Nucleotide-diphospho-sugar transferases"/>
    <property type="match status" value="1"/>
</dbReference>
<dbReference type="RefSeq" id="WP_090039858.1">
    <property type="nucleotide sequence ID" value="NZ_FOKI01000007.1"/>
</dbReference>
<protein>
    <submittedName>
        <fullName evidence="2">Glycosyltransferase involved in cell wall bisynthesis</fullName>
    </submittedName>
</protein>
<keyword evidence="2" id="KW-0808">Transferase</keyword>
<dbReference type="STRING" id="84698.SAMN04488528_1007139"/>
<sequence>MSITISLCMIVKNEEETLERCLESAQSFVDEIIIVDTGSTDSTKEIAKKFNAVVYDFKWIDDFSAARNFAFSKATKEYIFWLDADDYITNENIKKIEELKVTFDNNVDAVSMNYSLSRDAKGNTTYSLKRNRLVKKSKDFKWIGCIHEYLEVFGNIIHPDISINHGKMKPHGNRNLEIFRAMEKKNIEFSVRDNFYYANELYYNGLFKEAIIQYENFLDTGKGWVEDKKTATANLIQCYNLTNKKEKCMEIILKSFEFDIPRADICCRLAEQFMEKQQYNQAIFWYKVAMGCIHEKDNLGIDHKDYYTWIPSIQLCVCYSIIGDYDAAYYYNEMTAIYVPNSPKVEYNRNFLNGKFKELGKVQPDLDCKLIDRRHRFF</sequence>
<dbReference type="Gene3D" id="3.90.550.10">
    <property type="entry name" value="Spore Coat Polysaccharide Biosynthesis Protein SpsA, Chain A"/>
    <property type="match status" value="1"/>
</dbReference>
<dbReference type="Proteomes" id="UP000198619">
    <property type="component" value="Unassembled WGS sequence"/>
</dbReference>
<keyword evidence="3" id="KW-1185">Reference proteome</keyword>
<dbReference type="CDD" id="cd02511">
    <property type="entry name" value="Beta4Glucosyltransferase"/>
    <property type="match status" value="1"/>
</dbReference>
<gene>
    <name evidence="2" type="ORF">SAMN04488528_1007139</name>
</gene>
<name>A0A1I0X9U5_9CLOT</name>
<dbReference type="AlphaFoldDB" id="A0A1I0X9U5"/>
<dbReference type="OrthoDB" id="9815923at2"/>
<dbReference type="PANTHER" id="PTHR43630">
    <property type="entry name" value="POLY-BETA-1,6-N-ACETYL-D-GLUCOSAMINE SYNTHASE"/>
    <property type="match status" value="1"/>
</dbReference>
<dbReference type="PANTHER" id="PTHR43630:SF2">
    <property type="entry name" value="GLYCOSYLTRANSFERASE"/>
    <property type="match status" value="1"/>
</dbReference>
<dbReference type="InterPro" id="IPR011990">
    <property type="entry name" value="TPR-like_helical_dom_sf"/>
</dbReference>
<dbReference type="Pfam" id="PF00535">
    <property type="entry name" value="Glycos_transf_2"/>
    <property type="match status" value="1"/>
</dbReference>
<dbReference type="SUPFAM" id="SSF48452">
    <property type="entry name" value="TPR-like"/>
    <property type="match status" value="1"/>
</dbReference>
<evidence type="ECO:0000313" key="3">
    <source>
        <dbReference type="Proteomes" id="UP000198619"/>
    </source>
</evidence>
<proteinExistence type="predicted"/>
<dbReference type="EMBL" id="FOKI01000007">
    <property type="protein sequence ID" value="SFA97078.1"/>
    <property type="molecule type" value="Genomic_DNA"/>
</dbReference>
<accession>A0A1I0X9U5</accession>
<organism evidence="2 3">
    <name type="scientific">Clostridium frigidicarnis</name>
    <dbReference type="NCBI Taxonomy" id="84698"/>
    <lineage>
        <taxon>Bacteria</taxon>
        <taxon>Bacillati</taxon>
        <taxon>Bacillota</taxon>
        <taxon>Clostridia</taxon>
        <taxon>Eubacteriales</taxon>
        <taxon>Clostridiaceae</taxon>
        <taxon>Clostridium</taxon>
    </lineage>
</organism>
<evidence type="ECO:0000313" key="2">
    <source>
        <dbReference type="EMBL" id="SFA97078.1"/>
    </source>
</evidence>
<reference evidence="2 3" key="1">
    <citation type="submission" date="2016-10" db="EMBL/GenBank/DDBJ databases">
        <authorList>
            <person name="de Groot N.N."/>
        </authorList>
    </citation>
    <scope>NUCLEOTIDE SEQUENCE [LARGE SCALE GENOMIC DNA]</scope>
    <source>
        <strain evidence="2 3">DSM 12271</strain>
    </source>
</reference>
<evidence type="ECO:0000259" key="1">
    <source>
        <dbReference type="Pfam" id="PF00535"/>
    </source>
</evidence>